<dbReference type="InterPro" id="IPR014121">
    <property type="entry name" value="TraN_Ftype"/>
</dbReference>
<proteinExistence type="predicted"/>
<dbReference type="AlphaFoldDB" id="A0A1Q9BW12"/>
<sequence length="559" mass="59980">MKDAGTDGKYRPWNYSKGELFPPETEGPCELDTSWRVDPQADVTQNFQEVQDGDELIFKTRVSVYGNGEGYAKLEVRYDPSKAVSKDEWIADNQEGFNTFLDAVNQGYCQNYSVTCNETVTPDANGCAAGGQSGCWQASETWDCGQDVTVPSTTQTETYQCAGAVQCINGTCLTPESEPSGDFQTAVAMLQAATYAVNEMTCGDETINVNRTCTLFKGEAATCKSALGGWVDCCNQPVDVSWIEYLQLTYYTLKVSDALAVKAGMFEQGKGMFDMGSELANSAIDAITKPAMSALDSLTGNAGSAVADKIADLGIGEMMDQAVGTLTKQVAQWTLDTFGSSVTNALFQAGGTAAGSESVAAVGSDGALASSVELSSTLTSAISVVGYAYMAYQVANILVNIIWACTADEFKLAVKKETKLATFIDSWCQSKVLGQCIEKRSSYCTFNSQIGRIFQEQGRAQLGIGWGDNKNPDCRGLTLEEFGRIDFQKVDLSEWIGSLYSADLLPTPESVNLDSITGSGSILNVDGKRKNSLDRFKDGVDSVDINDLKDKAGASIQVR</sequence>
<accession>A0A1Q9BW12</accession>
<organism evidence="1 2">
    <name type="scientific">Symbiodinium microadriaticum</name>
    <name type="common">Dinoflagellate</name>
    <name type="synonym">Zooxanthella microadriatica</name>
    <dbReference type="NCBI Taxonomy" id="2951"/>
    <lineage>
        <taxon>Eukaryota</taxon>
        <taxon>Sar</taxon>
        <taxon>Alveolata</taxon>
        <taxon>Dinophyceae</taxon>
        <taxon>Suessiales</taxon>
        <taxon>Symbiodiniaceae</taxon>
        <taxon>Symbiodinium</taxon>
    </lineage>
</organism>
<dbReference type="OrthoDB" id="10341732at2759"/>
<dbReference type="EMBL" id="LSRX01003099">
    <property type="protein sequence ID" value="OLP74877.1"/>
    <property type="molecule type" value="Genomic_DNA"/>
</dbReference>
<keyword evidence="2" id="KW-1185">Reference proteome</keyword>
<gene>
    <name evidence="1" type="primary">traN</name>
    <name evidence="1" type="ORF">AK812_SmicGene45460</name>
</gene>
<evidence type="ECO:0000313" key="1">
    <source>
        <dbReference type="EMBL" id="OLP74877.1"/>
    </source>
</evidence>
<reference evidence="1 2" key="1">
    <citation type="submission" date="2016-02" db="EMBL/GenBank/DDBJ databases">
        <title>Genome analysis of coral dinoflagellate symbionts highlights evolutionary adaptations to a symbiotic lifestyle.</title>
        <authorList>
            <person name="Aranda M."/>
            <person name="Li Y."/>
            <person name="Liew Y.J."/>
            <person name="Baumgarten S."/>
            <person name="Simakov O."/>
            <person name="Wilson M."/>
            <person name="Piel J."/>
            <person name="Ashoor H."/>
            <person name="Bougouffa S."/>
            <person name="Bajic V.B."/>
            <person name="Ryu T."/>
            <person name="Ravasi T."/>
            <person name="Bayer T."/>
            <person name="Micklem G."/>
            <person name="Kim H."/>
            <person name="Bhak J."/>
            <person name="Lajeunesse T.C."/>
            <person name="Voolstra C.R."/>
        </authorList>
    </citation>
    <scope>NUCLEOTIDE SEQUENCE [LARGE SCALE GENOMIC DNA]</scope>
    <source>
        <strain evidence="1 2">CCMP2467</strain>
    </source>
</reference>
<comment type="caution">
    <text evidence="1">The sequence shown here is derived from an EMBL/GenBank/DDBJ whole genome shotgun (WGS) entry which is preliminary data.</text>
</comment>
<protein>
    <submittedName>
        <fullName evidence="1">Protein TraN</fullName>
    </submittedName>
</protein>
<dbReference type="Proteomes" id="UP000186817">
    <property type="component" value="Unassembled WGS sequence"/>
</dbReference>
<dbReference type="Pfam" id="PF06986">
    <property type="entry name" value="F_T4SS_TraN"/>
    <property type="match status" value="2"/>
</dbReference>
<evidence type="ECO:0000313" key="2">
    <source>
        <dbReference type="Proteomes" id="UP000186817"/>
    </source>
</evidence>
<name>A0A1Q9BW12_SYMMI</name>